<evidence type="ECO:0000256" key="4">
    <source>
        <dbReference type="PROSITE-ProRule" id="PRU00335"/>
    </source>
</evidence>
<dbReference type="SUPFAM" id="SSF48498">
    <property type="entry name" value="Tetracyclin repressor-like, C-terminal domain"/>
    <property type="match status" value="1"/>
</dbReference>
<accession>A0A919XIF8</accession>
<dbReference type="Pfam" id="PF21303">
    <property type="entry name" value="TetR_C_39"/>
    <property type="match status" value="1"/>
</dbReference>
<dbReference type="Proteomes" id="UP000679779">
    <property type="component" value="Unassembled WGS sequence"/>
</dbReference>
<feature type="domain" description="HTH tetR-type" evidence="5">
    <location>
        <begin position="9"/>
        <end position="69"/>
    </location>
</feature>
<dbReference type="RefSeq" id="WP_160043290.1">
    <property type="nucleotide sequence ID" value="NZ_BORQ01000003.1"/>
</dbReference>
<dbReference type="InterPro" id="IPR036271">
    <property type="entry name" value="Tet_transcr_reg_TetR-rel_C_sf"/>
</dbReference>
<dbReference type="InterPro" id="IPR009057">
    <property type="entry name" value="Homeodomain-like_sf"/>
</dbReference>
<reference evidence="6" key="1">
    <citation type="submission" date="2021-03" db="EMBL/GenBank/DDBJ databases">
        <title>Antimicrobial resistance genes in bacteria isolated from Japanese honey, and their potential for conferring macrolide and lincosamide resistance in the American foulbrood pathogen Paenibacillus larvae.</title>
        <authorList>
            <person name="Okamoto M."/>
            <person name="Kumagai M."/>
            <person name="Kanamori H."/>
            <person name="Takamatsu D."/>
        </authorList>
    </citation>
    <scope>NUCLEOTIDE SEQUENCE</scope>
    <source>
        <strain evidence="6">J2TS6</strain>
    </source>
</reference>
<dbReference type="Gene3D" id="1.10.357.10">
    <property type="entry name" value="Tetracycline Repressor, domain 2"/>
    <property type="match status" value="1"/>
</dbReference>
<dbReference type="PRINTS" id="PR00455">
    <property type="entry name" value="HTHTETR"/>
</dbReference>
<evidence type="ECO:0000313" key="7">
    <source>
        <dbReference type="Proteomes" id="UP000679779"/>
    </source>
</evidence>
<protein>
    <submittedName>
        <fullName evidence="6">TetR family transcriptional regulator</fullName>
    </submittedName>
</protein>
<comment type="caution">
    <text evidence="6">The sequence shown here is derived from an EMBL/GenBank/DDBJ whole genome shotgun (WGS) entry which is preliminary data.</text>
</comment>
<keyword evidence="1" id="KW-0805">Transcription regulation</keyword>
<dbReference type="PANTHER" id="PTHR43479">
    <property type="entry name" value="ACREF/ENVCD OPERON REPRESSOR-RELATED"/>
    <property type="match status" value="1"/>
</dbReference>
<dbReference type="PROSITE" id="PS50977">
    <property type="entry name" value="HTH_TETR_2"/>
    <property type="match status" value="1"/>
</dbReference>
<dbReference type="PROSITE" id="PS01081">
    <property type="entry name" value="HTH_TETR_1"/>
    <property type="match status" value="1"/>
</dbReference>
<evidence type="ECO:0000256" key="1">
    <source>
        <dbReference type="ARBA" id="ARBA00023015"/>
    </source>
</evidence>
<dbReference type="InterPro" id="IPR001647">
    <property type="entry name" value="HTH_TetR"/>
</dbReference>
<keyword evidence="2 4" id="KW-0238">DNA-binding</keyword>
<name>A0A919XIF8_9BACL</name>
<evidence type="ECO:0000259" key="5">
    <source>
        <dbReference type="PROSITE" id="PS50977"/>
    </source>
</evidence>
<dbReference type="GO" id="GO:0045892">
    <property type="term" value="P:negative regulation of DNA-templated transcription"/>
    <property type="evidence" value="ECO:0007669"/>
    <property type="project" value="UniProtKB-ARBA"/>
</dbReference>
<dbReference type="GO" id="GO:0003677">
    <property type="term" value="F:DNA binding"/>
    <property type="evidence" value="ECO:0007669"/>
    <property type="project" value="UniProtKB-UniRule"/>
</dbReference>
<keyword evidence="3" id="KW-0804">Transcription</keyword>
<sequence length="206" mass="23600">MPRISKDPQERKDEILDAAMELFNNKGYEQTSVSDIVKKIGVAQGTFYYYFQSKEEVVHAACERTMAFRMDQVKQLVDSKELHASEKLLRLFTEDYPNERNDAVFEYVHQENNSTLHQKWIVAEIEALLPYVRQIVQQGMEEGTFRVSQPDVVAEFLLVGASFWLDEGIFAGKKEEYAEKKQALAVIIDRLLGGSHGTSTDTILNE</sequence>
<gene>
    <name evidence="6" type="ORF">J2TS6_24680</name>
</gene>
<dbReference type="SUPFAM" id="SSF46689">
    <property type="entry name" value="Homeodomain-like"/>
    <property type="match status" value="1"/>
</dbReference>
<organism evidence="6 7">
    <name type="scientific">Paenibacillus albilobatus</name>
    <dbReference type="NCBI Taxonomy" id="2716884"/>
    <lineage>
        <taxon>Bacteria</taxon>
        <taxon>Bacillati</taxon>
        <taxon>Bacillota</taxon>
        <taxon>Bacilli</taxon>
        <taxon>Bacillales</taxon>
        <taxon>Paenibacillaceae</taxon>
        <taxon>Paenibacillus</taxon>
    </lineage>
</organism>
<dbReference type="InterPro" id="IPR023772">
    <property type="entry name" value="DNA-bd_HTH_TetR-type_CS"/>
</dbReference>
<evidence type="ECO:0000313" key="6">
    <source>
        <dbReference type="EMBL" id="GIO31327.1"/>
    </source>
</evidence>
<evidence type="ECO:0000256" key="2">
    <source>
        <dbReference type="ARBA" id="ARBA00023125"/>
    </source>
</evidence>
<dbReference type="EMBL" id="BORQ01000003">
    <property type="protein sequence ID" value="GIO31327.1"/>
    <property type="molecule type" value="Genomic_DNA"/>
</dbReference>
<dbReference type="FunFam" id="1.10.10.60:FF:000141">
    <property type="entry name" value="TetR family transcriptional regulator"/>
    <property type="match status" value="1"/>
</dbReference>
<evidence type="ECO:0000256" key="3">
    <source>
        <dbReference type="ARBA" id="ARBA00023163"/>
    </source>
</evidence>
<dbReference type="Pfam" id="PF00440">
    <property type="entry name" value="TetR_N"/>
    <property type="match status" value="1"/>
</dbReference>
<dbReference type="InterPro" id="IPR050624">
    <property type="entry name" value="HTH-type_Tx_Regulator"/>
</dbReference>
<dbReference type="PANTHER" id="PTHR43479:SF11">
    <property type="entry name" value="ACREF_ENVCD OPERON REPRESSOR-RELATED"/>
    <property type="match status" value="1"/>
</dbReference>
<keyword evidence="7" id="KW-1185">Reference proteome</keyword>
<dbReference type="AlphaFoldDB" id="A0A919XIF8"/>
<proteinExistence type="predicted"/>
<dbReference type="InterPro" id="IPR049149">
    <property type="entry name" value="TetR/AcrR_C"/>
</dbReference>
<feature type="DNA-binding region" description="H-T-H motif" evidence="4">
    <location>
        <begin position="32"/>
        <end position="51"/>
    </location>
</feature>